<sequence>MSRYLYDLCVFLRRRIYLISWISLILYIFYKSFTFYLNGRQFYYLRRMLGLGLCVSRGTATVLNLCCALVLFPLCKKLNQLLYRMMSKICPGLFIFWLERTKSFHMTVAITLVFFAVVHSVSHFVNLWNFSRSYDEERQEINMASYRNQSPLLLLISVPGVTGTSMLIIVLSMGLTSTTYVRRRVYNVFWYTHQLYLLFMVLLMIHPLSGILKEQVFDEDVIVSNETNISANISSQYSPKFAPINSVTWQWMALPLSCFFIDLMWRIFSRNLARVRILNVTHMSGRTISLTLSSPHEQFSCRKGQYVLMQCLEVSLLEWHPFTAVEIPTQTQRVFVIWIKIKGDWTECLEKLLNEKGTNLTILIDGPFSSPMEGISSSRIAICVAAGVGITPFVSALRDILQNPRSRLPNRIHLIWIVRHESELTWIAKLANDTMLQLRNANRPDRLHLELYVTNSNEIDTKKEESDINSAIVHIVVNENGNLSHVIDRTDNGEETSLLTPHLKRNGCAFSDKSTVNKLHDTRRCDIAKKYPLIGCRVKSGRPHWDRVFGYWIHLYPKEHLNLYCCGPKKLVKILRSKCKYYSSRSSKTRFTFIHESFS</sequence>
<feature type="transmembrane region" description="Helical" evidence="7">
    <location>
        <begin position="152"/>
        <end position="176"/>
    </location>
</feature>
<feature type="domain" description="FAD-binding FR-type" evidence="8">
    <location>
        <begin position="270"/>
        <end position="374"/>
    </location>
</feature>
<dbReference type="GeneID" id="112048447"/>
<keyword evidence="4" id="KW-0560">Oxidoreductase</keyword>
<keyword evidence="3 7" id="KW-1133">Transmembrane helix</keyword>
<gene>
    <name evidence="10" type="primary">LOC112048447</name>
</gene>
<dbReference type="InterPro" id="IPR017938">
    <property type="entry name" value="Riboflavin_synthase-like_b-brl"/>
</dbReference>
<dbReference type="SFLD" id="SFLDS00052">
    <property type="entry name" value="Ferric_Reductase_Domain"/>
    <property type="match status" value="1"/>
</dbReference>
<name>A0ABM3LF23_BICAN</name>
<dbReference type="InterPro" id="IPR039261">
    <property type="entry name" value="FNR_nucleotide-bd"/>
</dbReference>
<feature type="transmembrane region" description="Helical" evidence="7">
    <location>
        <begin position="16"/>
        <end position="37"/>
    </location>
</feature>
<dbReference type="Pfam" id="PF01794">
    <property type="entry name" value="Ferric_reduct"/>
    <property type="match status" value="1"/>
</dbReference>
<evidence type="ECO:0000256" key="2">
    <source>
        <dbReference type="ARBA" id="ARBA00022692"/>
    </source>
</evidence>
<evidence type="ECO:0000256" key="1">
    <source>
        <dbReference type="ARBA" id="ARBA00004141"/>
    </source>
</evidence>
<evidence type="ECO:0000256" key="6">
    <source>
        <dbReference type="ARBA" id="ARBA00049908"/>
    </source>
</evidence>
<dbReference type="PRINTS" id="PR00466">
    <property type="entry name" value="GP91PHOX"/>
</dbReference>
<organism evidence="9 10">
    <name type="scientific">Bicyclus anynana</name>
    <name type="common">Squinting bush brown butterfly</name>
    <dbReference type="NCBI Taxonomy" id="110368"/>
    <lineage>
        <taxon>Eukaryota</taxon>
        <taxon>Metazoa</taxon>
        <taxon>Ecdysozoa</taxon>
        <taxon>Arthropoda</taxon>
        <taxon>Hexapoda</taxon>
        <taxon>Insecta</taxon>
        <taxon>Pterygota</taxon>
        <taxon>Neoptera</taxon>
        <taxon>Endopterygota</taxon>
        <taxon>Lepidoptera</taxon>
        <taxon>Glossata</taxon>
        <taxon>Ditrysia</taxon>
        <taxon>Papilionoidea</taxon>
        <taxon>Nymphalidae</taxon>
        <taxon>Satyrinae</taxon>
        <taxon>Satyrini</taxon>
        <taxon>Mycalesina</taxon>
        <taxon>Bicyclus</taxon>
    </lineage>
</organism>
<feature type="transmembrane region" description="Helical" evidence="7">
    <location>
        <begin position="188"/>
        <end position="208"/>
    </location>
</feature>
<reference evidence="10" key="1">
    <citation type="submission" date="2025-08" db="UniProtKB">
        <authorList>
            <consortium name="RefSeq"/>
        </authorList>
    </citation>
    <scope>IDENTIFICATION</scope>
</reference>
<accession>A0ABM3LF23</accession>
<dbReference type="Pfam" id="PF08022">
    <property type="entry name" value="FAD_binding_8"/>
    <property type="match status" value="1"/>
</dbReference>
<dbReference type="InterPro" id="IPR013130">
    <property type="entry name" value="Fe3_Rdtase_TM_dom"/>
</dbReference>
<dbReference type="SUPFAM" id="SSF52343">
    <property type="entry name" value="Ferredoxin reductase-like, C-terminal NADP-linked domain"/>
    <property type="match status" value="1"/>
</dbReference>
<dbReference type="Pfam" id="PF08030">
    <property type="entry name" value="NAD_binding_6"/>
    <property type="match status" value="1"/>
</dbReference>
<keyword evidence="9" id="KW-1185">Reference proteome</keyword>
<keyword evidence="2 7" id="KW-0812">Transmembrane</keyword>
<dbReference type="SUPFAM" id="SSF63380">
    <property type="entry name" value="Riboflavin synthase domain-like"/>
    <property type="match status" value="1"/>
</dbReference>
<dbReference type="PROSITE" id="PS51384">
    <property type="entry name" value="FAD_FR"/>
    <property type="match status" value="1"/>
</dbReference>
<dbReference type="Gene3D" id="2.40.30.10">
    <property type="entry name" value="Translation factors"/>
    <property type="match status" value="1"/>
</dbReference>
<evidence type="ECO:0000256" key="7">
    <source>
        <dbReference type="SAM" id="Phobius"/>
    </source>
</evidence>
<evidence type="ECO:0000313" key="9">
    <source>
        <dbReference type="Proteomes" id="UP001652582"/>
    </source>
</evidence>
<dbReference type="InterPro" id="IPR013112">
    <property type="entry name" value="FAD-bd_8"/>
</dbReference>
<dbReference type="RefSeq" id="XP_052737663.1">
    <property type="nucleotide sequence ID" value="XM_052881703.1"/>
</dbReference>
<evidence type="ECO:0000259" key="8">
    <source>
        <dbReference type="PROSITE" id="PS51384"/>
    </source>
</evidence>
<evidence type="ECO:0000256" key="3">
    <source>
        <dbReference type="ARBA" id="ARBA00022989"/>
    </source>
</evidence>
<dbReference type="PANTHER" id="PTHR11972">
    <property type="entry name" value="NADPH OXIDASE"/>
    <property type="match status" value="1"/>
</dbReference>
<dbReference type="InterPro" id="IPR050369">
    <property type="entry name" value="RBOH/FRE"/>
</dbReference>
<dbReference type="InterPro" id="IPR000778">
    <property type="entry name" value="Cyt_b245_heavy_chain"/>
</dbReference>
<evidence type="ECO:0000256" key="5">
    <source>
        <dbReference type="ARBA" id="ARBA00023136"/>
    </source>
</evidence>
<protein>
    <submittedName>
        <fullName evidence="10">NADPH oxidase 4</fullName>
    </submittedName>
</protein>
<feature type="transmembrane region" description="Helical" evidence="7">
    <location>
        <begin position="249"/>
        <end position="268"/>
    </location>
</feature>
<proteinExistence type="predicted"/>
<feature type="transmembrane region" description="Helical" evidence="7">
    <location>
        <begin position="49"/>
        <end position="74"/>
    </location>
</feature>
<dbReference type="Proteomes" id="UP001652582">
    <property type="component" value="Chromosome 5"/>
</dbReference>
<dbReference type="CDD" id="cd06186">
    <property type="entry name" value="NOX_Duox_like_FAD_NADP"/>
    <property type="match status" value="1"/>
</dbReference>
<comment type="subcellular location">
    <subcellularLocation>
        <location evidence="1">Membrane</location>
        <topology evidence="1">Multi-pass membrane protein</topology>
    </subcellularLocation>
</comment>
<dbReference type="InterPro" id="IPR017927">
    <property type="entry name" value="FAD-bd_FR_type"/>
</dbReference>
<feature type="transmembrane region" description="Helical" evidence="7">
    <location>
        <begin position="80"/>
        <end position="98"/>
    </location>
</feature>
<keyword evidence="5 7" id="KW-0472">Membrane</keyword>
<feature type="transmembrane region" description="Helical" evidence="7">
    <location>
        <begin position="105"/>
        <end position="125"/>
    </location>
</feature>
<comment type="catalytic activity">
    <reaction evidence="6">
        <text>NADPH + 2 O2 = 2 superoxide + NADP(+) + H(+)</text>
        <dbReference type="Rhea" id="RHEA:63180"/>
        <dbReference type="ChEBI" id="CHEBI:15378"/>
        <dbReference type="ChEBI" id="CHEBI:15379"/>
        <dbReference type="ChEBI" id="CHEBI:18421"/>
        <dbReference type="ChEBI" id="CHEBI:57783"/>
        <dbReference type="ChEBI" id="CHEBI:58349"/>
    </reaction>
</comment>
<dbReference type="PANTHER" id="PTHR11972:SF153">
    <property type="entry name" value="SUPEROXIDE-GENERATING NADPH OXIDASE HEAVY CHAIN SUBUNIT A"/>
    <property type="match status" value="1"/>
</dbReference>
<evidence type="ECO:0000313" key="10">
    <source>
        <dbReference type="RefSeq" id="XP_052737663.1"/>
    </source>
</evidence>
<dbReference type="Gene3D" id="3.40.50.80">
    <property type="entry name" value="Nucleotide-binding domain of ferredoxin-NADP reductase (FNR) module"/>
    <property type="match status" value="1"/>
</dbReference>
<dbReference type="InterPro" id="IPR013121">
    <property type="entry name" value="Fe_red_NAD-bd_6"/>
</dbReference>
<evidence type="ECO:0000256" key="4">
    <source>
        <dbReference type="ARBA" id="ARBA00023002"/>
    </source>
</evidence>